<dbReference type="InterPro" id="IPR026961">
    <property type="entry name" value="PGG_dom"/>
</dbReference>
<reference evidence="3 4" key="1">
    <citation type="submission" date="2024-09" db="EMBL/GenBank/DDBJ databases">
        <title>Chromosome-scale assembly of Riccia sorocarpa.</title>
        <authorList>
            <person name="Paukszto L."/>
        </authorList>
    </citation>
    <scope>NUCLEOTIDE SEQUENCE [LARGE SCALE GENOMIC DNA]</scope>
    <source>
        <strain evidence="3">LP-2024</strain>
        <tissue evidence="3">Aerial parts of the thallus</tissue>
    </source>
</reference>
<accession>A0ABD3GVB2</accession>
<feature type="domain" description="PGG" evidence="2">
    <location>
        <begin position="137"/>
        <end position="216"/>
    </location>
</feature>
<keyword evidence="1" id="KW-0812">Transmembrane</keyword>
<feature type="transmembrane region" description="Helical" evidence="1">
    <location>
        <begin position="223"/>
        <end position="243"/>
    </location>
</feature>
<protein>
    <recommendedName>
        <fullName evidence="2">PGG domain-containing protein</fullName>
    </recommendedName>
</protein>
<dbReference type="Pfam" id="PF13962">
    <property type="entry name" value="PGG"/>
    <property type="match status" value="1"/>
</dbReference>
<keyword evidence="1" id="KW-1133">Transmembrane helix</keyword>
<gene>
    <name evidence="3" type="ORF">R1sor_000082</name>
</gene>
<dbReference type="Proteomes" id="UP001633002">
    <property type="component" value="Unassembled WGS sequence"/>
</dbReference>
<feature type="transmembrane region" description="Helical" evidence="1">
    <location>
        <begin position="179"/>
        <end position="202"/>
    </location>
</feature>
<feature type="transmembrane region" description="Helical" evidence="1">
    <location>
        <begin position="140"/>
        <end position="159"/>
    </location>
</feature>
<evidence type="ECO:0000259" key="2">
    <source>
        <dbReference type="Pfam" id="PF13962"/>
    </source>
</evidence>
<evidence type="ECO:0000313" key="3">
    <source>
        <dbReference type="EMBL" id="KAL3682060.1"/>
    </source>
</evidence>
<keyword evidence="4" id="KW-1185">Reference proteome</keyword>
<name>A0ABD3GVB2_9MARC</name>
<dbReference type="AlphaFoldDB" id="A0ABD3GVB2"/>
<keyword evidence="1" id="KW-0472">Membrane</keyword>
<sequence>GLLRTGFESVVSLVRYDTPLHLVVRTCGASHLLDLMPMFLNHPKFDGAIINSELQTSLELAWIRLAWCGRVPSTFPIRLRVSEGGLRVLRDERNGFDMFSSRDIENFYLGEVIGVLERHPSNAPVLAQREEMRKGAMDSVNAYLVTATLLAGLTFSGSLQPPRSGDDGEQTSKSAQLFWTFNSLSFFFAVQCILTSLYQCIYSDEKLYLYGNSLYLAMVRIQGAVPLTLSVGFGILAFVVAGFTNVPSDSKALITACAI</sequence>
<evidence type="ECO:0000256" key="1">
    <source>
        <dbReference type="SAM" id="Phobius"/>
    </source>
</evidence>
<dbReference type="EMBL" id="JBJQOH010000006">
    <property type="protein sequence ID" value="KAL3682060.1"/>
    <property type="molecule type" value="Genomic_DNA"/>
</dbReference>
<feature type="non-terminal residue" evidence="3">
    <location>
        <position position="1"/>
    </location>
</feature>
<evidence type="ECO:0000313" key="4">
    <source>
        <dbReference type="Proteomes" id="UP001633002"/>
    </source>
</evidence>
<feature type="non-terminal residue" evidence="3">
    <location>
        <position position="259"/>
    </location>
</feature>
<comment type="caution">
    <text evidence="3">The sequence shown here is derived from an EMBL/GenBank/DDBJ whole genome shotgun (WGS) entry which is preliminary data.</text>
</comment>
<proteinExistence type="predicted"/>
<organism evidence="3 4">
    <name type="scientific">Riccia sorocarpa</name>
    <dbReference type="NCBI Taxonomy" id="122646"/>
    <lineage>
        <taxon>Eukaryota</taxon>
        <taxon>Viridiplantae</taxon>
        <taxon>Streptophyta</taxon>
        <taxon>Embryophyta</taxon>
        <taxon>Marchantiophyta</taxon>
        <taxon>Marchantiopsida</taxon>
        <taxon>Marchantiidae</taxon>
        <taxon>Marchantiales</taxon>
        <taxon>Ricciaceae</taxon>
        <taxon>Riccia</taxon>
    </lineage>
</organism>